<sequence length="179" mass="19317">MRIFTLSLLCLLLSIRGQSFPVHSVTPDAATTSTISLEDIRDLKNKELGKKLGRRLSLRESLTFSLIRGKLKRAAKKAKKHGKGMQETTVADVGMYSFFGGALAAGIASAISAPALLYVALLGCLLAVILGAIGMKKFKANNPDKYRIAKTAFWLGLSTMLVAILGLMLISIIFSNLFN</sequence>
<feature type="transmembrane region" description="Helical" evidence="1">
    <location>
        <begin position="152"/>
        <end position="174"/>
    </location>
</feature>
<evidence type="ECO:0008006" key="5">
    <source>
        <dbReference type="Google" id="ProtNLM"/>
    </source>
</evidence>
<dbReference type="AlphaFoldDB" id="A0A2D0N0T0"/>
<dbReference type="EMBL" id="PDUD01000045">
    <property type="protein sequence ID" value="PHN02067.1"/>
    <property type="molecule type" value="Genomic_DNA"/>
</dbReference>
<dbReference type="RefSeq" id="WP_099154560.1">
    <property type="nucleotide sequence ID" value="NZ_PDUD01000045.1"/>
</dbReference>
<keyword evidence="4" id="KW-1185">Reference proteome</keyword>
<organism evidence="3 4">
    <name type="scientific">Flavilitoribacter nigricans (strain ATCC 23147 / DSM 23189 / NBRC 102662 / NCIMB 1420 / SS-2)</name>
    <name type="common">Lewinella nigricans</name>
    <dbReference type="NCBI Taxonomy" id="1122177"/>
    <lineage>
        <taxon>Bacteria</taxon>
        <taxon>Pseudomonadati</taxon>
        <taxon>Bacteroidota</taxon>
        <taxon>Saprospiria</taxon>
        <taxon>Saprospirales</taxon>
        <taxon>Lewinellaceae</taxon>
        <taxon>Flavilitoribacter</taxon>
    </lineage>
</organism>
<comment type="caution">
    <text evidence="3">The sequence shown here is derived from an EMBL/GenBank/DDBJ whole genome shotgun (WGS) entry which is preliminary data.</text>
</comment>
<keyword evidence="1" id="KW-1133">Transmembrane helix</keyword>
<feature type="signal peptide" evidence="2">
    <location>
        <begin position="1"/>
        <end position="24"/>
    </location>
</feature>
<dbReference type="Proteomes" id="UP000223913">
    <property type="component" value="Unassembled WGS sequence"/>
</dbReference>
<evidence type="ECO:0000256" key="2">
    <source>
        <dbReference type="SAM" id="SignalP"/>
    </source>
</evidence>
<feature type="transmembrane region" description="Helical" evidence="1">
    <location>
        <begin position="98"/>
        <end position="131"/>
    </location>
</feature>
<evidence type="ECO:0000313" key="4">
    <source>
        <dbReference type="Proteomes" id="UP000223913"/>
    </source>
</evidence>
<proteinExistence type="predicted"/>
<keyword evidence="2" id="KW-0732">Signal</keyword>
<name>A0A2D0N0T0_FLAN2</name>
<keyword evidence="1" id="KW-0472">Membrane</keyword>
<evidence type="ECO:0000313" key="3">
    <source>
        <dbReference type="EMBL" id="PHN02067.1"/>
    </source>
</evidence>
<evidence type="ECO:0000256" key="1">
    <source>
        <dbReference type="SAM" id="Phobius"/>
    </source>
</evidence>
<reference evidence="3 4" key="1">
    <citation type="submission" date="2017-10" db="EMBL/GenBank/DDBJ databases">
        <title>The draft genome sequence of Lewinella nigricans NBRC 102662.</title>
        <authorList>
            <person name="Wang K."/>
        </authorList>
    </citation>
    <scope>NUCLEOTIDE SEQUENCE [LARGE SCALE GENOMIC DNA]</scope>
    <source>
        <strain evidence="3 4">NBRC 102662</strain>
    </source>
</reference>
<keyword evidence="1" id="KW-0812">Transmembrane</keyword>
<protein>
    <recommendedName>
        <fullName evidence="5">DUF4190 domain-containing protein</fullName>
    </recommendedName>
</protein>
<accession>A0A2D0N0T0</accession>
<feature type="chain" id="PRO_5013152614" description="DUF4190 domain-containing protein" evidence="2">
    <location>
        <begin position="25"/>
        <end position="179"/>
    </location>
</feature>
<gene>
    <name evidence="3" type="ORF">CRP01_34100</name>
</gene>